<dbReference type="GO" id="GO:0005737">
    <property type="term" value="C:cytoplasm"/>
    <property type="evidence" value="ECO:0007669"/>
    <property type="project" value="TreeGrafter"/>
</dbReference>
<dbReference type="InterPro" id="IPR000994">
    <property type="entry name" value="Pept_M24"/>
</dbReference>
<dbReference type="OMA" id="ICKNNET"/>
<dbReference type="SUPFAM" id="SSF46785">
    <property type="entry name" value="Winged helix' DNA-binding domain"/>
    <property type="match status" value="1"/>
</dbReference>
<dbReference type="Gene3D" id="3.90.230.10">
    <property type="entry name" value="Creatinase/methionine aminopeptidase superfamily"/>
    <property type="match status" value="1"/>
</dbReference>
<dbReference type="GO" id="GO:0006508">
    <property type="term" value="P:proteolysis"/>
    <property type="evidence" value="ECO:0007669"/>
    <property type="project" value="UniProtKB-KW"/>
</dbReference>
<dbReference type="AlphaFoldDB" id="A0A2K5RBH6"/>
<dbReference type="InterPro" id="IPR036390">
    <property type="entry name" value="WH_DNA-bd_sf"/>
</dbReference>
<reference evidence="5" key="1">
    <citation type="submission" date="2025-08" db="UniProtKB">
        <authorList>
            <consortium name="Ensembl"/>
        </authorList>
    </citation>
    <scope>IDENTIFICATION</scope>
</reference>
<protein>
    <recommendedName>
        <fullName evidence="4">Peptidase M24 domain-containing protein</fullName>
    </recommendedName>
</protein>
<dbReference type="PANTHER" id="PTHR45777:SF2">
    <property type="entry name" value="METHIONINE AMINOPEPTIDASE 2"/>
    <property type="match status" value="1"/>
</dbReference>
<dbReference type="InterPro" id="IPR036005">
    <property type="entry name" value="Creatinase/aminopeptidase-like"/>
</dbReference>
<dbReference type="Proteomes" id="UP000233040">
    <property type="component" value="Unassembled WGS sequence"/>
</dbReference>
<dbReference type="Ensembl" id="ENSCCAT00000043005.1">
    <property type="protein sequence ID" value="ENSCCAP00000025482.1"/>
    <property type="gene ID" value="ENSCCAG00000030526.1"/>
</dbReference>
<evidence type="ECO:0000256" key="1">
    <source>
        <dbReference type="ARBA" id="ARBA00022438"/>
    </source>
</evidence>
<dbReference type="GO" id="GO:0008235">
    <property type="term" value="F:metalloexopeptidase activity"/>
    <property type="evidence" value="ECO:0007669"/>
    <property type="project" value="TreeGrafter"/>
</dbReference>
<organism evidence="5 6">
    <name type="scientific">Cebus imitator</name>
    <name type="common">Panamanian white-faced capuchin</name>
    <name type="synonym">Cebus capucinus imitator</name>
    <dbReference type="NCBI Taxonomy" id="2715852"/>
    <lineage>
        <taxon>Eukaryota</taxon>
        <taxon>Metazoa</taxon>
        <taxon>Chordata</taxon>
        <taxon>Craniata</taxon>
        <taxon>Vertebrata</taxon>
        <taxon>Euteleostomi</taxon>
        <taxon>Mammalia</taxon>
        <taxon>Eutheria</taxon>
        <taxon>Euarchontoglires</taxon>
        <taxon>Primates</taxon>
        <taxon>Haplorrhini</taxon>
        <taxon>Platyrrhini</taxon>
        <taxon>Cebidae</taxon>
        <taxon>Cebinae</taxon>
        <taxon>Cebus</taxon>
    </lineage>
</organism>
<evidence type="ECO:0000313" key="5">
    <source>
        <dbReference type="Ensembl" id="ENSCCAP00000025482.1"/>
    </source>
</evidence>
<dbReference type="Pfam" id="PF00557">
    <property type="entry name" value="Peptidase_M24"/>
    <property type="match status" value="1"/>
</dbReference>
<keyword evidence="1" id="KW-0031">Aminopeptidase</keyword>
<evidence type="ECO:0000256" key="2">
    <source>
        <dbReference type="ARBA" id="ARBA00022670"/>
    </source>
</evidence>
<sequence length="230" mass="25632">WSWIKPGMTMIEIWKKLEDCSHKLIKENGLNSGLAFPTGCSLNNCAADYTPNYDDICKTDFGTHISGRIVDCAFTVIFNPKYDTLLKAVKDATNTGIKCSGIDAFLCDVGESYELEIDGKTYQMKQTHTLNGIHSGKRVSIVKGVAATRTEEGEVYSIETFGSTGKGVVHNDMKCSHYMKNFEVRQVPIRLPRTKHLLNVINENSGTLAFCHRWKKLSGLLNVNCFSLPV</sequence>
<name>A0A2K5RBH6_CEBIM</name>
<reference evidence="5" key="2">
    <citation type="submission" date="2025-09" db="UniProtKB">
        <authorList>
            <consortium name="Ensembl"/>
        </authorList>
    </citation>
    <scope>IDENTIFICATION</scope>
</reference>
<dbReference type="PANTHER" id="PTHR45777">
    <property type="entry name" value="METHIONINE AMINOPEPTIDASE 2"/>
    <property type="match status" value="1"/>
</dbReference>
<evidence type="ECO:0000259" key="4">
    <source>
        <dbReference type="Pfam" id="PF00557"/>
    </source>
</evidence>
<keyword evidence="3" id="KW-0378">Hydrolase</keyword>
<evidence type="ECO:0000256" key="3">
    <source>
        <dbReference type="ARBA" id="ARBA00022801"/>
    </source>
</evidence>
<proteinExistence type="predicted"/>
<evidence type="ECO:0000313" key="6">
    <source>
        <dbReference type="Proteomes" id="UP000233040"/>
    </source>
</evidence>
<dbReference type="STRING" id="9516.ENSCCAP00000025482"/>
<dbReference type="GO" id="GO:0004177">
    <property type="term" value="F:aminopeptidase activity"/>
    <property type="evidence" value="ECO:0007669"/>
    <property type="project" value="UniProtKB-KW"/>
</dbReference>
<keyword evidence="6" id="KW-1185">Reference proteome</keyword>
<feature type="domain" description="Peptidase M24" evidence="4">
    <location>
        <begin position="2"/>
        <end position="162"/>
    </location>
</feature>
<dbReference type="GeneTree" id="ENSGT00940000155016"/>
<keyword evidence="2" id="KW-0645">Protease</keyword>
<accession>A0A2K5RBH6</accession>
<dbReference type="SUPFAM" id="SSF55920">
    <property type="entry name" value="Creatinase/aminopeptidase"/>
    <property type="match status" value="1"/>
</dbReference>
<dbReference type="InterPro" id="IPR050247">
    <property type="entry name" value="Met_Aminopeptidase_Type2"/>
</dbReference>